<proteinExistence type="predicted"/>
<gene>
    <name evidence="2" type="ORF">L207DRAFT_380520</name>
</gene>
<feature type="non-terminal residue" evidence="2">
    <location>
        <position position="1"/>
    </location>
</feature>
<dbReference type="OrthoDB" id="2157530at2759"/>
<feature type="non-terminal residue" evidence="2">
    <location>
        <position position="159"/>
    </location>
</feature>
<dbReference type="PANTHER" id="PTHR24148">
    <property type="entry name" value="ANKYRIN REPEAT DOMAIN-CONTAINING PROTEIN 39 HOMOLOG-RELATED"/>
    <property type="match status" value="1"/>
</dbReference>
<name>A0A2J6S7W9_HYAVF</name>
<dbReference type="InterPro" id="IPR010730">
    <property type="entry name" value="HET"/>
</dbReference>
<accession>A0A2J6S7W9</accession>
<evidence type="ECO:0000313" key="2">
    <source>
        <dbReference type="EMBL" id="PMD46841.1"/>
    </source>
</evidence>
<dbReference type="STRING" id="1149755.A0A2J6S7W9"/>
<reference evidence="2 3" key="1">
    <citation type="submission" date="2016-04" db="EMBL/GenBank/DDBJ databases">
        <title>A degradative enzymes factory behind the ericoid mycorrhizal symbiosis.</title>
        <authorList>
            <consortium name="DOE Joint Genome Institute"/>
            <person name="Martino E."/>
            <person name="Morin E."/>
            <person name="Grelet G."/>
            <person name="Kuo A."/>
            <person name="Kohler A."/>
            <person name="Daghino S."/>
            <person name="Barry K."/>
            <person name="Choi C."/>
            <person name="Cichocki N."/>
            <person name="Clum A."/>
            <person name="Copeland A."/>
            <person name="Hainaut M."/>
            <person name="Haridas S."/>
            <person name="Labutti K."/>
            <person name="Lindquist E."/>
            <person name="Lipzen A."/>
            <person name="Khouja H.-R."/>
            <person name="Murat C."/>
            <person name="Ohm R."/>
            <person name="Olson A."/>
            <person name="Spatafora J."/>
            <person name="Veneault-Fourrey C."/>
            <person name="Henrissat B."/>
            <person name="Grigoriev I."/>
            <person name="Martin F."/>
            <person name="Perotto S."/>
        </authorList>
    </citation>
    <scope>NUCLEOTIDE SEQUENCE [LARGE SCALE GENOMIC DNA]</scope>
    <source>
        <strain evidence="2 3">F</strain>
    </source>
</reference>
<organism evidence="2 3">
    <name type="scientific">Hyaloscypha variabilis (strain UAMH 11265 / GT02V1 / F)</name>
    <name type="common">Meliniomyces variabilis</name>
    <dbReference type="NCBI Taxonomy" id="1149755"/>
    <lineage>
        <taxon>Eukaryota</taxon>
        <taxon>Fungi</taxon>
        <taxon>Dikarya</taxon>
        <taxon>Ascomycota</taxon>
        <taxon>Pezizomycotina</taxon>
        <taxon>Leotiomycetes</taxon>
        <taxon>Helotiales</taxon>
        <taxon>Hyaloscyphaceae</taxon>
        <taxon>Hyaloscypha</taxon>
        <taxon>Hyaloscypha variabilis</taxon>
    </lineage>
</organism>
<dbReference type="Pfam" id="PF06985">
    <property type="entry name" value="HET"/>
    <property type="match status" value="1"/>
</dbReference>
<evidence type="ECO:0000259" key="1">
    <source>
        <dbReference type="Pfam" id="PF06985"/>
    </source>
</evidence>
<dbReference type="Proteomes" id="UP000235786">
    <property type="component" value="Unassembled WGS sequence"/>
</dbReference>
<sequence>VEKYEALSYTWGQPGFNHQIICDDKQLPITQNLFEALRQLRKGGERVLWIDAICINQSDDDEKSAQIPYMRNIYKLADRVVIWLGTADADAIAAFEWIDRAAGSVVKKSEEELNRARGFPPFKGAGSEKWEPVLKFFSRAWFGRVWVVQECAMAKEAVV</sequence>
<dbReference type="PANTHER" id="PTHR24148:SF64">
    <property type="entry name" value="HETEROKARYON INCOMPATIBILITY DOMAIN-CONTAINING PROTEIN"/>
    <property type="match status" value="1"/>
</dbReference>
<keyword evidence="3" id="KW-1185">Reference proteome</keyword>
<evidence type="ECO:0000313" key="3">
    <source>
        <dbReference type="Proteomes" id="UP000235786"/>
    </source>
</evidence>
<protein>
    <submittedName>
        <fullName evidence="2">Heterokaryon incompatibility</fullName>
    </submittedName>
</protein>
<dbReference type="AlphaFoldDB" id="A0A2J6S7W9"/>
<feature type="domain" description="Heterokaryon incompatibility" evidence="1">
    <location>
        <begin position="4"/>
        <end position="150"/>
    </location>
</feature>
<dbReference type="InterPro" id="IPR052895">
    <property type="entry name" value="HetReg/Transcr_Mod"/>
</dbReference>
<dbReference type="EMBL" id="KZ613939">
    <property type="protein sequence ID" value="PMD46841.1"/>
    <property type="molecule type" value="Genomic_DNA"/>
</dbReference>